<dbReference type="AlphaFoldDB" id="A0A9D4IQP9"/>
<comment type="caution">
    <text evidence="2">The sequence shown here is derived from an EMBL/GenBank/DDBJ whole genome shotgun (WGS) entry which is preliminary data.</text>
</comment>
<dbReference type="InterPro" id="IPR027417">
    <property type="entry name" value="P-loop_NTPase"/>
</dbReference>
<evidence type="ECO:0000259" key="1">
    <source>
        <dbReference type="Pfam" id="PF00270"/>
    </source>
</evidence>
<dbReference type="SUPFAM" id="SSF52540">
    <property type="entry name" value="P-loop containing nucleoside triphosphate hydrolases"/>
    <property type="match status" value="1"/>
</dbReference>
<dbReference type="GO" id="GO:0005524">
    <property type="term" value="F:ATP binding"/>
    <property type="evidence" value="ECO:0007669"/>
    <property type="project" value="InterPro"/>
</dbReference>
<feature type="domain" description="DEAD/DEAH-box helicase" evidence="1">
    <location>
        <begin position="20"/>
        <end position="107"/>
    </location>
</feature>
<reference evidence="2" key="2">
    <citation type="submission" date="2020-11" db="EMBL/GenBank/DDBJ databases">
        <authorList>
            <person name="McCartney M.A."/>
            <person name="Auch B."/>
            <person name="Kono T."/>
            <person name="Mallez S."/>
            <person name="Becker A."/>
            <person name="Gohl D.M."/>
            <person name="Silverstein K.A.T."/>
            <person name="Koren S."/>
            <person name="Bechman K.B."/>
            <person name="Herman A."/>
            <person name="Abrahante J.E."/>
            <person name="Garbe J."/>
        </authorList>
    </citation>
    <scope>NUCLEOTIDE SEQUENCE</scope>
    <source>
        <strain evidence="2">Duluth1</strain>
        <tissue evidence="2">Whole animal</tissue>
    </source>
</reference>
<protein>
    <recommendedName>
        <fullName evidence="1">DEAD/DEAH-box helicase domain-containing protein</fullName>
    </recommendedName>
</protein>
<evidence type="ECO:0000313" key="3">
    <source>
        <dbReference type="Proteomes" id="UP000828390"/>
    </source>
</evidence>
<dbReference type="InterPro" id="IPR011545">
    <property type="entry name" value="DEAD/DEAH_box_helicase_dom"/>
</dbReference>
<reference evidence="2" key="1">
    <citation type="journal article" date="2019" name="bioRxiv">
        <title>The Genome of the Zebra Mussel, Dreissena polymorpha: A Resource for Invasive Species Research.</title>
        <authorList>
            <person name="McCartney M.A."/>
            <person name="Auch B."/>
            <person name="Kono T."/>
            <person name="Mallez S."/>
            <person name="Zhang Y."/>
            <person name="Obille A."/>
            <person name="Becker A."/>
            <person name="Abrahante J.E."/>
            <person name="Garbe J."/>
            <person name="Badalamenti J.P."/>
            <person name="Herman A."/>
            <person name="Mangelson H."/>
            <person name="Liachko I."/>
            <person name="Sullivan S."/>
            <person name="Sone E.D."/>
            <person name="Koren S."/>
            <person name="Silverstein K.A.T."/>
            <person name="Beckman K.B."/>
            <person name="Gohl D.M."/>
        </authorList>
    </citation>
    <scope>NUCLEOTIDE SEQUENCE</scope>
    <source>
        <strain evidence="2">Duluth1</strain>
        <tissue evidence="2">Whole animal</tissue>
    </source>
</reference>
<organism evidence="2 3">
    <name type="scientific">Dreissena polymorpha</name>
    <name type="common">Zebra mussel</name>
    <name type="synonym">Mytilus polymorpha</name>
    <dbReference type="NCBI Taxonomy" id="45954"/>
    <lineage>
        <taxon>Eukaryota</taxon>
        <taxon>Metazoa</taxon>
        <taxon>Spiralia</taxon>
        <taxon>Lophotrochozoa</taxon>
        <taxon>Mollusca</taxon>
        <taxon>Bivalvia</taxon>
        <taxon>Autobranchia</taxon>
        <taxon>Heteroconchia</taxon>
        <taxon>Euheterodonta</taxon>
        <taxon>Imparidentia</taxon>
        <taxon>Neoheterodontei</taxon>
        <taxon>Myida</taxon>
        <taxon>Dreissenoidea</taxon>
        <taxon>Dreissenidae</taxon>
        <taxon>Dreissena</taxon>
    </lineage>
</organism>
<sequence>MEKLDAVVRCYDEKLILKDKQREALMYLASRKGDIIVNLPDGYGKSIIYHLLPKVLGENVNKPVVLVVCPLNVIQKDQCVSLRKHNISSCRLDISAIVDDGREFEQDGDINRHLSRCKTDANIDHLIKGDFSVILCHPEALLNTHKGREILKSSML</sequence>
<dbReference type="GO" id="GO:0003676">
    <property type="term" value="F:nucleic acid binding"/>
    <property type="evidence" value="ECO:0007669"/>
    <property type="project" value="InterPro"/>
</dbReference>
<evidence type="ECO:0000313" key="2">
    <source>
        <dbReference type="EMBL" id="KAH3781579.1"/>
    </source>
</evidence>
<keyword evidence="3" id="KW-1185">Reference proteome</keyword>
<dbReference type="Gene3D" id="3.40.50.300">
    <property type="entry name" value="P-loop containing nucleotide triphosphate hydrolases"/>
    <property type="match status" value="1"/>
</dbReference>
<gene>
    <name evidence="2" type="ORF">DPMN_159478</name>
</gene>
<dbReference type="Proteomes" id="UP000828390">
    <property type="component" value="Unassembled WGS sequence"/>
</dbReference>
<proteinExistence type="predicted"/>
<dbReference type="Pfam" id="PF00270">
    <property type="entry name" value="DEAD"/>
    <property type="match status" value="1"/>
</dbReference>
<dbReference type="EMBL" id="JAIWYP010000008">
    <property type="protein sequence ID" value="KAH3781579.1"/>
    <property type="molecule type" value="Genomic_DNA"/>
</dbReference>
<accession>A0A9D4IQP9</accession>
<name>A0A9D4IQP9_DREPO</name>